<reference evidence="2 3" key="1">
    <citation type="submission" date="2018-06" db="EMBL/GenBank/DDBJ databases">
        <authorList>
            <consortium name="Pathogen Informatics"/>
            <person name="Doyle S."/>
        </authorList>
    </citation>
    <scope>NUCLEOTIDE SEQUENCE [LARGE SCALE GENOMIC DNA]</scope>
    <source>
        <strain evidence="2 3">NCTC13337</strain>
    </source>
</reference>
<sequence length="97" mass="10622">MKKLLIASLAMTAFAAHADDYPAACAELEDLSAQAAEIMPEMKAQFEAVGDEATRKKMAREAYEKMSDTEKEQAKKGCEAAVPQVKQIIEMAKAQQK</sequence>
<gene>
    <name evidence="2" type="ORF">NCTC13337_01279</name>
</gene>
<evidence type="ECO:0000313" key="2">
    <source>
        <dbReference type="EMBL" id="SUO95381.1"/>
    </source>
</evidence>
<evidence type="ECO:0000313" key="3">
    <source>
        <dbReference type="Proteomes" id="UP000254601"/>
    </source>
</evidence>
<feature type="signal peptide" evidence="1">
    <location>
        <begin position="1"/>
        <end position="18"/>
    </location>
</feature>
<dbReference type="EMBL" id="UHIC01000001">
    <property type="protein sequence ID" value="SUO95381.1"/>
    <property type="molecule type" value="Genomic_DNA"/>
</dbReference>
<name>A0A380MUJ0_9GAMM</name>
<proteinExistence type="predicted"/>
<dbReference type="Proteomes" id="UP000254601">
    <property type="component" value="Unassembled WGS sequence"/>
</dbReference>
<feature type="chain" id="PRO_5016837875" evidence="1">
    <location>
        <begin position="19"/>
        <end position="97"/>
    </location>
</feature>
<organism evidence="2 3">
    <name type="scientific">Suttonella ornithocola</name>
    <dbReference type="NCBI Taxonomy" id="279832"/>
    <lineage>
        <taxon>Bacteria</taxon>
        <taxon>Pseudomonadati</taxon>
        <taxon>Pseudomonadota</taxon>
        <taxon>Gammaproteobacteria</taxon>
        <taxon>Cardiobacteriales</taxon>
        <taxon>Cardiobacteriaceae</taxon>
        <taxon>Suttonella</taxon>
    </lineage>
</organism>
<keyword evidence="3" id="KW-1185">Reference proteome</keyword>
<dbReference type="AlphaFoldDB" id="A0A380MUJ0"/>
<keyword evidence="1" id="KW-0732">Signal</keyword>
<protein>
    <submittedName>
        <fullName evidence="2">Uncharacterized protein</fullName>
    </submittedName>
</protein>
<dbReference type="RefSeq" id="WP_072575523.1">
    <property type="nucleotide sequence ID" value="NZ_LWHB01000012.1"/>
</dbReference>
<evidence type="ECO:0000256" key="1">
    <source>
        <dbReference type="SAM" id="SignalP"/>
    </source>
</evidence>
<accession>A0A380MUJ0</accession>